<feature type="binding site" evidence="11">
    <location>
        <position position="242"/>
    </location>
    <ligand>
        <name>NADP(+)</name>
        <dbReference type="ChEBI" id="CHEBI:58349"/>
    </ligand>
</feature>
<evidence type="ECO:0000256" key="5">
    <source>
        <dbReference type="ARBA" id="ARBA00022801"/>
    </source>
</evidence>
<dbReference type="PANTHER" id="PTHR48099">
    <property type="entry name" value="C-1-TETRAHYDROFOLATE SYNTHASE, CYTOPLASMIC-RELATED"/>
    <property type="match status" value="1"/>
</dbReference>
<dbReference type="InterPro" id="IPR036291">
    <property type="entry name" value="NAD(P)-bd_dom_sf"/>
</dbReference>
<evidence type="ECO:0000313" key="15">
    <source>
        <dbReference type="Proteomes" id="UP000230729"/>
    </source>
</evidence>
<evidence type="ECO:0000256" key="6">
    <source>
        <dbReference type="ARBA" id="ARBA00022857"/>
    </source>
</evidence>
<evidence type="ECO:0000256" key="7">
    <source>
        <dbReference type="ARBA" id="ARBA00023002"/>
    </source>
</evidence>
<dbReference type="EMBL" id="PCSD01000092">
    <property type="protein sequence ID" value="PIP33554.1"/>
    <property type="molecule type" value="Genomic_DNA"/>
</dbReference>
<dbReference type="GO" id="GO:0006164">
    <property type="term" value="P:purine nucleotide biosynthetic process"/>
    <property type="evidence" value="ECO:0007669"/>
    <property type="project" value="UniProtKB-KW"/>
</dbReference>
<keyword evidence="5 11" id="KW-0378">Hydrolase</keyword>
<keyword evidence="8 11" id="KW-0368">Histidine biosynthesis</keyword>
<evidence type="ECO:0000259" key="12">
    <source>
        <dbReference type="Pfam" id="PF00763"/>
    </source>
</evidence>
<comment type="catalytic activity">
    <reaction evidence="11">
        <text>(6R)-5,10-methylene-5,6,7,8-tetrahydrofolate + NADP(+) = (6R)-5,10-methenyltetrahydrofolate + NADPH</text>
        <dbReference type="Rhea" id="RHEA:22812"/>
        <dbReference type="ChEBI" id="CHEBI:15636"/>
        <dbReference type="ChEBI" id="CHEBI:57455"/>
        <dbReference type="ChEBI" id="CHEBI:57783"/>
        <dbReference type="ChEBI" id="CHEBI:58349"/>
        <dbReference type="EC" id="1.5.1.5"/>
    </reaction>
</comment>
<dbReference type="Pfam" id="PF00763">
    <property type="entry name" value="THF_DHG_CYH"/>
    <property type="match status" value="1"/>
</dbReference>
<dbReference type="FunFam" id="3.40.50.10860:FF:000005">
    <property type="entry name" value="C-1-tetrahydrofolate synthase, cytoplasmic, putative"/>
    <property type="match status" value="1"/>
</dbReference>
<dbReference type="EC" id="1.5.1.5" evidence="11"/>
<evidence type="ECO:0000259" key="13">
    <source>
        <dbReference type="Pfam" id="PF02882"/>
    </source>
</evidence>
<dbReference type="AlphaFoldDB" id="A0A2G9ZK74"/>
<gene>
    <name evidence="11" type="primary">folD</name>
    <name evidence="14" type="ORF">COX22_03710</name>
</gene>
<reference evidence="14 15" key="1">
    <citation type="submission" date="2017-09" db="EMBL/GenBank/DDBJ databases">
        <title>Depth-based differentiation of microbial function through sediment-hosted aquifers and enrichment of novel symbionts in the deep terrestrial subsurface.</title>
        <authorList>
            <person name="Probst A.J."/>
            <person name="Ladd B."/>
            <person name="Jarett J.K."/>
            <person name="Geller-Mcgrath D.E."/>
            <person name="Sieber C.M."/>
            <person name="Emerson J.B."/>
            <person name="Anantharaman K."/>
            <person name="Thomas B.C."/>
            <person name="Malmstrom R."/>
            <person name="Stieglmeier M."/>
            <person name="Klingl A."/>
            <person name="Woyke T."/>
            <person name="Ryan C.M."/>
            <person name="Banfield J.F."/>
        </authorList>
    </citation>
    <scope>NUCLEOTIDE SEQUENCE [LARGE SCALE GENOMIC DNA]</scope>
    <source>
        <strain evidence="14">CG23_combo_of_CG06-09_8_20_14_all_49_15</strain>
    </source>
</reference>
<dbReference type="InterPro" id="IPR020630">
    <property type="entry name" value="THF_DH/CycHdrlase_cat_dom"/>
</dbReference>
<comment type="caution">
    <text evidence="14">The sequence shown here is derived from an EMBL/GenBank/DDBJ whole genome shotgun (WGS) entry which is preliminary data.</text>
</comment>
<evidence type="ECO:0000313" key="14">
    <source>
        <dbReference type="EMBL" id="PIP33554.1"/>
    </source>
</evidence>
<dbReference type="Proteomes" id="UP000230729">
    <property type="component" value="Unassembled WGS sequence"/>
</dbReference>
<comment type="caution">
    <text evidence="11">Lacks conserved residue(s) required for the propagation of feature annotation.</text>
</comment>
<dbReference type="GO" id="GO:0005829">
    <property type="term" value="C:cytosol"/>
    <property type="evidence" value="ECO:0007669"/>
    <property type="project" value="TreeGrafter"/>
</dbReference>
<dbReference type="CDD" id="cd01080">
    <property type="entry name" value="NAD_bind_m-THF_DH_Cyclohyd"/>
    <property type="match status" value="1"/>
</dbReference>
<keyword evidence="10 11" id="KW-0511">Multifunctional enzyme</keyword>
<comment type="function">
    <text evidence="11">Catalyzes the oxidation of 5,10-methylenetetrahydrofolate to 5,10-methenyltetrahydrofolate and then the hydrolysis of 5,10-methenyltetrahydrofolate to 10-formyltetrahydrofolate.</text>
</comment>
<evidence type="ECO:0000256" key="9">
    <source>
        <dbReference type="ARBA" id="ARBA00023167"/>
    </source>
</evidence>
<evidence type="ECO:0000256" key="10">
    <source>
        <dbReference type="ARBA" id="ARBA00023268"/>
    </source>
</evidence>
<dbReference type="PRINTS" id="PR00085">
    <property type="entry name" value="THFDHDRGNASE"/>
</dbReference>
<dbReference type="Pfam" id="PF02882">
    <property type="entry name" value="THF_DHG_CYH_C"/>
    <property type="match status" value="1"/>
</dbReference>
<evidence type="ECO:0000256" key="1">
    <source>
        <dbReference type="ARBA" id="ARBA00004777"/>
    </source>
</evidence>
<evidence type="ECO:0000256" key="2">
    <source>
        <dbReference type="ARBA" id="ARBA00011738"/>
    </source>
</evidence>
<evidence type="ECO:0000256" key="3">
    <source>
        <dbReference type="ARBA" id="ARBA00022563"/>
    </source>
</evidence>
<evidence type="ECO:0000256" key="11">
    <source>
        <dbReference type="HAMAP-Rule" id="MF_01576"/>
    </source>
</evidence>
<protein>
    <recommendedName>
        <fullName evidence="11">Bifunctional protein FolD</fullName>
    </recommendedName>
    <domain>
        <recommendedName>
            <fullName evidence="11">Methylenetetrahydrofolate dehydrogenase</fullName>
            <ecNumber evidence="11">1.5.1.5</ecNumber>
        </recommendedName>
    </domain>
    <domain>
        <recommendedName>
            <fullName evidence="11">Methenyltetrahydrofolate cyclohydrolase</fullName>
            <ecNumber evidence="11">3.5.4.9</ecNumber>
        </recommendedName>
    </domain>
</protein>
<keyword evidence="11" id="KW-0028">Amino-acid biosynthesis</keyword>
<dbReference type="InterPro" id="IPR046346">
    <property type="entry name" value="Aminoacid_DH-like_N_sf"/>
</dbReference>
<dbReference type="InterPro" id="IPR020631">
    <property type="entry name" value="THF_DH/CycHdrlase_NAD-bd_dom"/>
</dbReference>
<proteinExistence type="inferred from homology"/>
<keyword evidence="7 11" id="KW-0560">Oxidoreductase</keyword>
<comment type="pathway">
    <text evidence="1 11">One-carbon metabolism; tetrahydrofolate interconversion.</text>
</comment>
<feature type="domain" description="Tetrahydrofolate dehydrogenase/cyclohydrolase NAD(P)-binding" evidence="13">
    <location>
        <begin position="154"/>
        <end position="289"/>
    </location>
</feature>
<dbReference type="Gene3D" id="3.40.50.10860">
    <property type="entry name" value="Leucine Dehydrogenase, chain A, domain 1"/>
    <property type="match status" value="1"/>
</dbReference>
<feature type="domain" description="Tetrahydrofolate dehydrogenase/cyclohydrolase catalytic" evidence="12">
    <location>
        <begin position="5"/>
        <end position="130"/>
    </location>
</feature>
<dbReference type="SUPFAM" id="SSF53223">
    <property type="entry name" value="Aminoacid dehydrogenase-like, N-terminal domain"/>
    <property type="match status" value="1"/>
</dbReference>
<dbReference type="SUPFAM" id="SSF51735">
    <property type="entry name" value="NAD(P)-binding Rossmann-fold domains"/>
    <property type="match status" value="1"/>
</dbReference>
<dbReference type="GO" id="GO:0004477">
    <property type="term" value="F:methenyltetrahydrofolate cyclohydrolase activity"/>
    <property type="evidence" value="ECO:0007669"/>
    <property type="project" value="UniProtKB-UniRule"/>
</dbReference>
<dbReference type="GO" id="GO:0009086">
    <property type="term" value="P:methionine biosynthetic process"/>
    <property type="evidence" value="ECO:0007669"/>
    <property type="project" value="UniProtKB-KW"/>
</dbReference>
<dbReference type="GO" id="GO:0000105">
    <property type="term" value="P:L-histidine biosynthetic process"/>
    <property type="evidence" value="ECO:0007669"/>
    <property type="project" value="UniProtKB-KW"/>
</dbReference>
<dbReference type="PROSITE" id="PS00766">
    <property type="entry name" value="THF_DHG_CYH_1"/>
    <property type="match status" value="1"/>
</dbReference>
<keyword evidence="4 11" id="KW-0658">Purine biosynthesis</keyword>
<dbReference type="UniPathway" id="UPA00193"/>
<dbReference type="Gene3D" id="3.40.50.720">
    <property type="entry name" value="NAD(P)-binding Rossmann-like Domain"/>
    <property type="match status" value="1"/>
</dbReference>
<comment type="catalytic activity">
    <reaction evidence="11">
        <text>(6R)-5,10-methenyltetrahydrofolate + H2O = (6R)-10-formyltetrahydrofolate + H(+)</text>
        <dbReference type="Rhea" id="RHEA:23700"/>
        <dbReference type="ChEBI" id="CHEBI:15377"/>
        <dbReference type="ChEBI" id="CHEBI:15378"/>
        <dbReference type="ChEBI" id="CHEBI:57455"/>
        <dbReference type="ChEBI" id="CHEBI:195366"/>
        <dbReference type="EC" id="3.5.4.9"/>
    </reaction>
</comment>
<sequence>MMKILDGRVMAEKIKDRLVQEIIALNSNCPLSNGQSSLVGERPNLAIILAGDSEESALYVKLKQQEAQKVGIDTHLYRFSPDVPEKDILDTLAYLNQDDLIDAVLVQLPLPAGLDADKIIGALNPEKDADCFHPKNITRLNSGGADQILPPVYQAVLALLQETGEPLKGKKIVILAKAKVFGQPFADYFSRGGADSRFFQPDQPEWPRFAKAADIIISAVGHKHFLTGAMIKKGAALIDIGITKEGAKVFGDVDAESVKEQAAFLSPVPGGVGPLTIAMLFANTLRLYRQGRGAKMEY</sequence>
<evidence type="ECO:0000256" key="4">
    <source>
        <dbReference type="ARBA" id="ARBA00022755"/>
    </source>
</evidence>
<dbReference type="EC" id="3.5.4.9" evidence="11"/>
<keyword evidence="9 11" id="KW-0486">Methionine biosynthesis</keyword>
<name>A0A2G9ZK74_9BACT</name>
<dbReference type="HAMAP" id="MF_01576">
    <property type="entry name" value="THF_DHG_CYH"/>
    <property type="match status" value="1"/>
</dbReference>
<keyword evidence="6 11" id="KW-0521">NADP</keyword>
<keyword evidence="3 11" id="KW-0554">One-carbon metabolism</keyword>
<comment type="subunit">
    <text evidence="2 11">Homodimer.</text>
</comment>
<dbReference type="GO" id="GO:0004488">
    <property type="term" value="F:methylenetetrahydrofolate dehydrogenase (NADP+) activity"/>
    <property type="evidence" value="ECO:0007669"/>
    <property type="project" value="UniProtKB-UniRule"/>
</dbReference>
<organism evidence="14 15">
    <name type="scientific">Candidatus Falkowbacteria bacterium CG23_combo_of_CG06-09_8_20_14_all_49_15</name>
    <dbReference type="NCBI Taxonomy" id="1974572"/>
    <lineage>
        <taxon>Bacteria</taxon>
        <taxon>Candidatus Falkowiibacteriota</taxon>
    </lineage>
</organism>
<dbReference type="InterPro" id="IPR020867">
    <property type="entry name" value="THF_DH/CycHdrlase_CS"/>
</dbReference>
<dbReference type="GO" id="GO:0035999">
    <property type="term" value="P:tetrahydrofolate interconversion"/>
    <property type="evidence" value="ECO:0007669"/>
    <property type="project" value="UniProtKB-UniRule"/>
</dbReference>
<dbReference type="InterPro" id="IPR000672">
    <property type="entry name" value="THF_DH/CycHdrlase"/>
</dbReference>
<evidence type="ECO:0000256" key="8">
    <source>
        <dbReference type="ARBA" id="ARBA00023102"/>
    </source>
</evidence>
<accession>A0A2G9ZK74</accession>
<dbReference type="PANTHER" id="PTHR48099:SF5">
    <property type="entry name" value="C-1-TETRAHYDROFOLATE SYNTHASE, CYTOPLASMIC"/>
    <property type="match status" value="1"/>
</dbReference>
<comment type="similarity">
    <text evidence="11">Belongs to the tetrahydrofolate dehydrogenase/cyclohydrolase family.</text>
</comment>